<evidence type="ECO:0000313" key="2">
    <source>
        <dbReference type="EMBL" id="LAA93716.1"/>
    </source>
</evidence>
<dbReference type="EMBL" id="IACK01169080">
    <property type="protein sequence ID" value="LAA93716.1"/>
    <property type="molecule type" value="Transcribed_RNA"/>
</dbReference>
<sequence length="101" mass="11242">MGSSVHHNIRNVRGDGCCVPTRYGELRRLEAAKVALPTPSQTPSPESCQHLYHAVESSVWRAERLTSEGALNMMGEREEKEGRNLWLHQESGPDGVGFRKA</sequence>
<dbReference type="AlphaFoldDB" id="A0A2D4JB73"/>
<reference evidence="2" key="2">
    <citation type="submission" date="2017-11" db="EMBL/GenBank/DDBJ databases">
        <title>Coralsnake Venomics: Analyses of Venom Gland Transcriptomes and Proteomes of Six Brazilian Taxa.</title>
        <authorList>
            <person name="Aird S.D."/>
            <person name="Jorge da Silva N."/>
            <person name="Qiu L."/>
            <person name="Villar-Briones A."/>
            <person name="Aparecida-Saddi V."/>
            <person name="Campos-Telles M.P."/>
            <person name="Grau M."/>
            <person name="Mikheyev A.S."/>
        </authorList>
    </citation>
    <scope>NUCLEOTIDE SEQUENCE</scope>
    <source>
        <tissue evidence="2">Venom_gland</tissue>
    </source>
</reference>
<organism evidence="2">
    <name type="scientific">Micrurus lemniscatus lemniscatus</name>
    <dbReference type="NCBI Taxonomy" id="129467"/>
    <lineage>
        <taxon>Eukaryota</taxon>
        <taxon>Metazoa</taxon>
        <taxon>Chordata</taxon>
        <taxon>Craniata</taxon>
        <taxon>Vertebrata</taxon>
        <taxon>Euteleostomi</taxon>
        <taxon>Lepidosauria</taxon>
        <taxon>Squamata</taxon>
        <taxon>Bifurcata</taxon>
        <taxon>Unidentata</taxon>
        <taxon>Episquamata</taxon>
        <taxon>Toxicofera</taxon>
        <taxon>Serpentes</taxon>
        <taxon>Colubroidea</taxon>
        <taxon>Elapidae</taxon>
        <taxon>Elapinae</taxon>
        <taxon>Micrurus</taxon>
    </lineage>
</organism>
<protein>
    <submittedName>
        <fullName evidence="2">Uncharacterized protein</fullName>
    </submittedName>
</protein>
<reference evidence="2" key="1">
    <citation type="submission" date="2017-07" db="EMBL/GenBank/DDBJ databases">
        <authorList>
            <person name="Mikheyev A."/>
            <person name="Grau M."/>
        </authorList>
    </citation>
    <scope>NUCLEOTIDE SEQUENCE</scope>
    <source>
        <tissue evidence="2">Venom_gland</tissue>
    </source>
</reference>
<evidence type="ECO:0000256" key="1">
    <source>
        <dbReference type="SAM" id="MobiDB-lite"/>
    </source>
</evidence>
<feature type="region of interest" description="Disordered" evidence="1">
    <location>
        <begin position="77"/>
        <end position="101"/>
    </location>
</feature>
<proteinExistence type="predicted"/>
<accession>A0A2D4JB73</accession>
<name>A0A2D4JB73_MICLE</name>